<accession>A0A1V8SEP6</accession>
<dbReference type="EMBL" id="NAJO01000052">
    <property type="protein sequence ID" value="OQN97626.1"/>
    <property type="molecule type" value="Genomic_DNA"/>
</dbReference>
<evidence type="ECO:0000256" key="3">
    <source>
        <dbReference type="ARBA" id="ARBA00038415"/>
    </source>
</evidence>
<dbReference type="Gene3D" id="3.40.50.300">
    <property type="entry name" value="P-loop containing nucleotide triphosphate hydrolases"/>
    <property type="match status" value="1"/>
</dbReference>
<dbReference type="Pfam" id="PF00400">
    <property type="entry name" value="WD40"/>
    <property type="match status" value="13"/>
</dbReference>
<feature type="repeat" description="WD" evidence="6">
    <location>
        <begin position="1255"/>
        <end position="1296"/>
    </location>
</feature>
<comment type="caution">
    <text evidence="9">The sequence shown here is derived from an EMBL/GenBank/DDBJ whole genome shotgun (WGS) entry which is preliminary data.</text>
</comment>
<dbReference type="InterPro" id="IPR010730">
    <property type="entry name" value="HET"/>
</dbReference>
<dbReference type="InterPro" id="IPR007111">
    <property type="entry name" value="NACHT_NTPase"/>
</dbReference>
<protein>
    <recommendedName>
        <fullName evidence="4">Mitochondrial division protein 1</fullName>
    </recommendedName>
</protein>
<feature type="repeat" description="WD" evidence="6">
    <location>
        <begin position="1013"/>
        <end position="1054"/>
    </location>
</feature>
<reference evidence="10" key="1">
    <citation type="submission" date="2017-03" db="EMBL/GenBank/DDBJ databases">
        <title>Genomes of endolithic fungi from Antarctica.</title>
        <authorList>
            <person name="Coleine C."/>
            <person name="Masonjones S."/>
            <person name="Stajich J.E."/>
        </authorList>
    </citation>
    <scope>NUCLEOTIDE SEQUENCE [LARGE SCALE GENOMIC DNA]</scope>
    <source>
        <strain evidence="10">CCFEE 5527</strain>
    </source>
</reference>
<organism evidence="9 10">
    <name type="scientific">Cryoendolithus antarcticus</name>
    <dbReference type="NCBI Taxonomy" id="1507870"/>
    <lineage>
        <taxon>Eukaryota</taxon>
        <taxon>Fungi</taxon>
        <taxon>Dikarya</taxon>
        <taxon>Ascomycota</taxon>
        <taxon>Pezizomycotina</taxon>
        <taxon>Dothideomycetes</taxon>
        <taxon>Dothideomycetidae</taxon>
        <taxon>Cladosporiales</taxon>
        <taxon>Cladosporiaceae</taxon>
        <taxon>Cryoendolithus</taxon>
    </lineage>
</organism>
<dbReference type="SUPFAM" id="SSF50978">
    <property type="entry name" value="WD40 repeat-like"/>
    <property type="match status" value="2"/>
</dbReference>
<dbReference type="Proteomes" id="UP000192596">
    <property type="component" value="Unassembled WGS sequence"/>
</dbReference>
<dbReference type="InterPro" id="IPR019775">
    <property type="entry name" value="WD40_repeat_CS"/>
</dbReference>
<feature type="repeat" description="WD" evidence="6">
    <location>
        <begin position="1299"/>
        <end position="1340"/>
    </location>
</feature>
<dbReference type="InParanoid" id="A0A1V8SEP6"/>
<dbReference type="InterPro" id="IPR020472">
    <property type="entry name" value="WD40_PAC1"/>
</dbReference>
<keyword evidence="2" id="KW-0677">Repeat</keyword>
<dbReference type="InterPro" id="IPR001680">
    <property type="entry name" value="WD40_rpt"/>
</dbReference>
<evidence type="ECO:0000256" key="1">
    <source>
        <dbReference type="ARBA" id="ARBA00022574"/>
    </source>
</evidence>
<sequence>MRFLYRGKDGRLAVTDDLVDQAEWPTYAVLSHTWLADSSDEVSYIDVKSGTAWQKTKGFTKLRFCVDRATQDGIQYVWIDTCCIDRSSAPELQEALVSMFAWYRQAVRCYAYLADVSTTADSSVETWQLAFRKSRWFTRSWTLQELLAPRLVDFFSREGIRLGDKKTLQECIHEITEIPIAALQGEDLSTFSVSRRLSWARDRKARRKEDRAYSLLGIFGIFMTLIYGEGDHAFVRLRAKINDPQQIKDVRGFDHLLTTLPQHPSAAFDSWNPQHETKCLPGTRVEVLEEVKLWANGCDDKLIYWLNGMAGSGKTTIARTIAKHYQDRGLLGGSFFFSKEGGASHGDKFVTTLAAQLVKCVPDITEHICNAIRQNGDIATRAHGDQWAELIMKPLAEWRGTSPESPIIFVVDALDECESNLIVREFLRLLAKDRQLTSSRVRIFVTSRPLQHIGTAFSRIPDTARHECVLHNIESDLVRRDLAIFFRSRLRTIGLDRGMPSSWPSDEQISCLVNSSNWLFVWAATACGYIDTKGQAVDERLRRLVDGQHTDTDPETALDKINVKILQDAIHSGPDDDEAAVIYSRLRKILGALFVLRTPLSLEALATLLDMPSNVVEETVEPLSAIIAMYMSKEGKRTLRLSQPSFRGFLFDATRCTDSRFWVDEKKAHEAVARHCLRLMSSSLGQNLCKLSPPQILRQDVEPALLERCLPPELRYACRYWVEHYRRGRIHVRDDDETHRFYLSHFVHWLEALSLMGESSEMATITRTYQSLLNPADNPKQVRFVKDARRLIVAFQSRIDRSPLQVYSSALLYLKHSNVLRIHFWDQINPLLKTVVIVQANSREVKDAYNFVNDLAFTPDGAQLVSGSIDERVRIWNVEDEIPHTPLKGQSDKISTVVISPDGKWLASGSDDGTIWLWELKTNHCHRVLKGHTGWVNAVAFASNGTLLASGSMDESVLLWDITSTNLPKKLEFAGSGVNDVSFSADGSLLASANVANSIVLWDVATRRLRVVLEGHDGPINAVRFLPHSNRLVSGSDDMIIRFWDVTAGTEVKKITGHTRKILAIACSHDGKTVASASEDKTVRVWNAHTGEPVFKLGDHTSGVNAVVYSPDSKLIATCSADDEVRLWNARSGSLLTKLPDFEGIMMNGESPTRTRALSNGRLDSPAFVGKPSGHTSKVTTLTYSPGGRLVVSGSLDGTLKVWTKEGIERCMLIGHAAEVTHTAFSPQGHQIASASTDNTARLWDPVTGSLIYKLEGHTKTVNIVRFSPNSQFLASCSVDGTIRIWSTVTGLAIGTLRGHSETHPVNDVAFSPDSKQIVSCSSDMTICFWDVRTARTLWANGLRAHDDSVTSVTFSPGGKRIASCSLDRTVKIWDIAGNRQHTLENHTAPTLAAAFSRNGKQLVSSSEDETIRVWDIDTEFELCVKHMAAPVRVLTFSPSGDVVQTDRGLVNIYPTPLSPTPASRERLLSQDWTKCDQILLPQGDYEVTSIATLGDTTVLGHVSGAISFIGF</sequence>
<keyword evidence="10" id="KW-1185">Reference proteome</keyword>
<feature type="repeat" description="WD" evidence="6">
    <location>
        <begin position="1384"/>
        <end position="1419"/>
    </location>
</feature>
<dbReference type="InterPro" id="IPR027417">
    <property type="entry name" value="P-loop_NTPase"/>
</dbReference>
<dbReference type="Pfam" id="PF24883">
    <property type="entry name" value="NPHP3_N"/>
    <property type="match status" value="1"/>
</dbReference>
<evidence type="ECO:0000313" key="10">
    <source>
        <dbReference type="Proteomes" id="UP000192596"/>
    </source>
</evidence>
<dbReference type="PROSITE" id="PS50082">
    <property type="entry name" value="WD_REPEATS_2"/>
    <property type="match status" value="13"/>
</dbReference>
<evidence type="ECO:0000256" key="7">
    <source>
        <dbReference type="SAM" id="Phobius"/>
    </source>
</evidence>
<feature type="repeat" description="WD" evidence="6">
    <location>
        <begin position="1172"/>
        <end position="1203"/>
    </location>
</feature>
<evidence type="ECO:0000313" key="9">
    <source>
        <dbReference type="EMBL" id="OQN97626.1"/>
    </source>
</evidence>
<dbReference type="Pfam" id="PF06985">
    <property type="entry name" value="HET"/>
    <property type="match status" value="1"/>
</dbReference>
<dbReference type="Gene3D" id="2.130.10.10">
    <property type="entry name" value="YVTN repeat-like/Quinoprotein amine dehydrogenase"/>
    <property type="match status" value="5"/>
</dbReference>
<evidence type="ECO:0000256" key="5">
    <source>
        <dbReference type="ARBA" id="ARBA00043913"/>
    </source>
</evidence>
<evidence type="ECO:0000256" key="6">
    <source>
        <dbReference type="PROSITE-ProRule" id="PRU00221"/>
    </source>
</evidence>
<dbReference type="SUPFAM" id="SSF52540">
    <property type="entry name" value="P-loop containing nucleoside triphosphate hydrolases"/>
    <property type="match status" value="1"/>
</dbReference>
<dbReference type="GO" id="GO:1990234">
    <property type="term" value="C:transferase complex"/>
    <property type="evidence" value="ECO:0007669"/>
    <property type="project" value="UniProtKB-ARBA"/>
</dbReference>
<dbReference type="PROSITE" id="PS50837">
    <property type="entry name" value="NACHT"/>
    <property type="match status" value="1"/>
</dbReference>
<feature type="repeat" description="WD" evidence="6">
    <location>
        <begin position="1097"/>
        <end position="1138"/>
    </location>
</feature>
<comment type="similarity">
    <text evidence="3">Belongs to the WD repeat MDV1/CAF4 family.</text>
</comment>
<keyword evidence="7" id="KW-0812">Transmembrane</keyword>
<comment type="function">
    <text evidence="5">Involved in mitochondrial fission. Acts as an adapter protein required to form mitochondrial fission complexes. Formation of these complexes is required to promote constriction and fission of the mitochondrial compartment at a late step in mitochondrial division.</text>
</comment>
<feature type="repeat" description="WD" evidence="6">
    <location>
        <begin position="1213"/>
        <end position="1254"/>
    </location>
</feature>
<proteinExistence type="inferred from homology"/>
<dbReference type="InterPro" id="IPR036322">
    <property type="entry name" value="WD40_repeat_dom_sf"/>
</dbReference>
<dbReference type="PRINTS" id="PR00320">
    <property type="entry name" value="GPROTEINBRPT"/>
</dbReference>
<gene>
    <name evidence="9" type="ORF">B0A48_16490</name>
</gene>
<name>A0A1V8SEP6_9PEZI</name>
<feature type="transmembrane region" description="Helical" evidence="7">
    <location>
        <begin position="211"/>
        <end position="228"/>
    </location>
</feature>
<dbReference type="OrthoDB" id="674604at2759"/>
<dbReference type="CDD" id="cd00200">
    <property type="entry name" value="WD40"/>
    <property type="match status" value="2"/>
</dbReference>
<feature type="repeat" description="WD" evidence="6">
    <location>
        <begin position="1343"/>
        <end position="1376"/>
    </location>
</feature>
<feature type="repeat" description="WD" evidence="6">
    <location>
        <begin position="1055"/>
        <end position="1096"/>
    </location>
</feature>
<feature type="repeat" description="WD" evidence="6">
    <location>
        <begin position="887"/>
        <end position="928"/>
    </location>
</feature>
<dbReference type="InterPro" id="IPR056884">
    <property type="entry name" value="NPHP3-like_N"/>
</dbReference>
<keyword evidence="1 6" id="KW-0853">WD repeat</keyword>
<evidence type="ECO:0000256" key="4">
    <source>
        <dbReference type="ARBA" id="ARBA00039789"/>
    </source>
</evidence>
<dbReference type="PANTHER" id="PTHR22847">
    <property type="entry name" value="WD40 REPEAT PROTEIN"/>
    <property type="match status" value="1"/>
</dbReference>
<keyword evidence="7" id="KW-0472">Membrane</keyword>
<dbReference type="PANTHER" id="PTHR22847:SF637">
    <property type="entry name" value="WD REPEAT DOMAIN 5B"/>
    <property type="match status" value="1"/>
</dbReference>
<dbReference type="PROSITE" id="PS50294">
    <property type="entry name" value="WD_REPEATS_REGION"/>
    <property type="match status" value="12"/>
</dbReference>
<feature type="repeat" description="WD" evidence="6">
    <location>
        <begin position="845"/>
        <end position="879"/>
    </location>
</feature>
<dbReference type="STRING" id="1507870.A0A1V8SEP6"/>
<feature type="repeat" description="WD" evidence="6">
    <location>
        <begin position="971"/>
        <end position="1012"/>
    </location>
</feature>
<feature type="repeat" description="WD" evidence="6">
    <location>
        <begin position="929"/>
        <end position="970"/>
    </location>
</feature>
<evidence type="ECO:0000259" key="8">
    <source>
        <dbReference type="PROSITE" id="PS50837"/>
    </source>
</evidence>
<evidence type="ECO:0000256" key="2">
    <source>
        <dbReference type="ARBA" id="ARBA00022737"/>
    </source>
</evidence>
<dbReference type="SMART" id="SM00320">
    <property type="entry name" value="WD40"/>
    <property type="match status" value="13"/>
</dbReference>
<dbReference type="PROSITE" id="PS00678">
    <property type="entry name" value="WD_REPEATS_1"/>
    <property type="match status" value="9"/>
</dbReference>
<feature type="domain" description="NACHT" evidence="8">
    <location>
        <begin position="302"/>
        <end position="449"/>
    </location>
</feature>
<keyword evidence="7" id="KW-1133">Transmembrane helix</keyword>
<dbReference type="InterPro" id="IPR015943">
    <property type="entry name" value="WD40/YVTN_repeat-like_dom_sf"/>
</dbReference>